<sequence>RGWTLPQGRKGGVSAFLGGDFFCRRWEERQGRKGGGGRTAGDALPAAAPFPYEIFLLGAPPPETPARGAAPLTPAT</sequence>
<accession>A0A843UIF4</accession>
<dbReference type="AlphaFoldDB" id="A0A843UIF4"/>
<evidence type="ECO:0000313" key="1">
    <source>
        <dbReference type="EMBL" id="MQL83308.1"/>
    </source>
</evidence>
<evidence type="ECO:0000313" key="2">
    <source>
        <dbReference type="Proteomes" id="UP000652761"/>
    </source>
</evidence>
<comment type="caution">
    <text evidence="1">The sequence shown here is derived from an EMBL/GenBank/DDBJ whole genome shotgun (WGS) entry which is preliminary data.</text>
</comment>
<feature type="non-terminal residue" evidence="1">
    <location>
        <position position="1"/>
    </location>
</feature>
<name>A0A843UIF4_COLES</name>
<keyword evidence="2" id="KW-1185">Reference proteome</keyword>
<dbReference type="EMBL" id="NMUH01000688">
    <property type="protein sequence ID" value="MQL83308.1"/>
    <property type="molecule type" value="Genomic_DNA"/>
</dbReference>
<reference evidence="1" key="1">
    <citation type="submission" date="2017-07" db="EMBL/GenBank/DDBJ databases">
        <title>Taro Niue Genome Assembly and Annotation.</title>
        <authorList>
            <person name="Atibalentja N."/>
            <person name="Keating K."/>
            <person name="Fields C.J."/>
        </authorList>
    </citation>
    <scope>NUCLEOTIDE SEQUENCE</scope>
    <source>
        <strain evidence="1">Niue_2</strain>
        <tissue evidence="1">Leaf</tissue>
    </source>
</reference>
<organism evidence="1 2">
    <name type="scientific">Colocasia esculenta</name>
    <name type="common">Wild taro</name>
    <name type="synonym">Arum esculentum</name>
    <dbReference type="NCBI Taxonomy" id="4460"/>
    <lineage>
        <taxon>Eukaryota</taxon>
        <taxon>Viridiplantae</taxon>
        <taxon>Streptophyta</taxon>
        <taxon>Embryophyta</taxon>
        <taxon>Tracheophyta</taxon>
        <taxon>Spermatophyta</taxon>
        <taxon>Magnoliopsida</taxon>
        <taxon>Liliopsida</taxon>
        <taxon>Araceae</taxon>
        <taxon>Aroideae</taxon>
        <taxon>Colocasieae</taxon>
        <taxon>Colocasia</taxon>
    </lineage>
</organism>
<proteinExistence type="predicted"/>
<protein>
    <submittedName>
        <fullName evidence="1">Uncharacterized protein</fullName>
    </submittedName>
</protein>
<dbReference type="Proteomes" id="UP000652761">
    <property type="component" value="Unassembled WGS sequence"/>
</dbReference>
<gene>
    <name evidence="1" type="ORF">Taro_015784</name>
</gene>